<keyword evidence="2" id="KW-1185">Reference proteome</keyword>
<gene>
    <name evidence="1" type="ORF">CCO03_17095</name>
</gene>
<organism evidence="1 2">
    <name type="scientific">Comamonas serinivorans</name>
    <dbReference type="NCBI Taxonomy" id="1082851"/>
    <lineage>
        <taxon>Bacteria</taxon>
        <taxon>Pseudomonadati</taxon>
        <taxon>Pseudomonadota</taxon>
        <taxon>Betaproteobacteria</taxon>
        <taxon>Burkholderiales</taxon>
        <taxon>Comamonadaceae</taxon>
        <taxon>Comamonas</taxon>
    </lineage>
</organism>
<dbReference type="Proteomes" id="UP000196138">
    <property type="component" value="Chromosome"/>
</dbReference>
<dbReference type="RefSeq" id="WP_087283034.1">
    <property type="nucleotide sequence ID" value="NZ_CP021455.1"/>
</dbReference>
<evidence type="ECO:0000313" key="2">
    <source>
        <dbReference type="Proteomes" id="UP000196138"/>
    </source>
</evidence>
<dbReference type="AlphaFoldDB" id="A0A1Y0ERD0"/>
<reference evidence="1 2" key="1">
    <citation type="submission" date="2017-05" db="EMBL/GenBank/DDBJ databases">
        <authorList>
            <person name="Song R."/>
            <person name="Chenine A.L."/>
            <person name="Ruprecht R.M."/>
        </authorList>
    </citation>
    <scope>NUCLEOTIDE SEQUENCE [LARGE SCALE GENOMIC DNA]</scope>
    <source>
        <strain evidence="1 2">DSM 26136</strain>
    </source>
</reference>
<dbReference type="KEGG" id="cser:CCO03_17095"/>
<proteinExistence type="predicted"/>
<protein>
    <submittedName>
        <fullName evidence="1">Uncharacterized protein</fullName>
    </submittedName>
</protein>
<accession>A0A1Y0ERD0</accession>
<evidence type="ECO:0000313" key="1">
    <source>
        <dbReference type="EMBL" id="ARU06163.1"/>
    </source>
</evidence>
<dbReference type="EMBL" id="CP021455">
    <property type="protein sequence ID" value="ARU06163.1"/>
    <property type="molecule type" value="Genomic_DNA"/>
</dbReference>
<name>A0A1Y0ERD0_9BURK</name>
<sequence length="188" mass="19864">MGEYIDMGNGFVLDADKFAAAAKLMAAAKAEKSRASSLRDEGVVIVVASVPLGATNAAVPDVAAVAGENDLAAGLETRLAEVMRRARGAVIGCARQVVAVGPEVTPRPFGEVVQDIERTIRLTCSELSQFFGECVDARLRRVELLNHMQVGSLHVEKPFIDCCECAPDLGFISCGGCRAKQADGRVQS</sequence>